<protein>
    <submittedName>
        <fullName evidence="2">Uncharacterized protein</fullName>
    </submittedName>
</protein>
<feature type="compositionally biased region" description="Basic and acidic residues" evidence="1">
    <location>
        <begin position="24"/>
        <end position="35"/>
    </location>
</feature>
<dbReference type="Proteomes" id="UP000634136">
    <property type="component" value="Unassembled WGS sequence"/>
</dbReference>
<comment type="caution">
    <text evidence="2">The sequence shown here is derived from an EMBL/GenBank/DDBJ whole genome shotgun (WGS) entry which is preliminary data.</text>
</comment>
<dbReference type="AlphaFoldDB" id="A0A834SQ81"/>
<organism evidence="2 3">
    <name type="scientific">Senna tora</name>
    <dbReference type="NCBI Taxonomy" id="362788"/>
    <lineage>
        <taxon>Eukaryota</taxon>
        <taxon>Viridiplantae</taxon>
        <taxon>Streptophyta</taxon>
        <taxon>Embryophyta</taxon>
        <taxon>Tracheophyta</taxon>
        <taxon>Spermatophyta</taxon>
        <taxon>Magnoliopsida</taxon>
        <taxon>eudicotyledons</taxon>
        <taxon>Gunneridae</taxon>
        <taxon>Pentapetalae</taxon>
        <taxon>rosids</taxon>
        <taxon>fabids</taxon>
        <taxon>Fabales</taxon>
        <taxon>Fabaceae</taxon>
        <taxon>Caesalpinioideae</taxon>
        <taxon>Cassia clade</taxon>
        <taxon>Senna</taxon>
    </lineage>
</organism>
<dbReference type="EMBL" id="JAAIUW010000012">
    <property type="protein sequence ID" value="KAF7807416.1"/>
    <property type="molecule type" value="Genomic_DNA"/>
</dbReference>
<sequence length="35" mass="4152">MGIADRQSWKKLIERPTYPNGPTKLKEIDRENRPI</sequence>
<accession>A0A834SQ81</accession>
<gene>
    <name evidence="2" type="ORF">G2W53_039577</name>
</gene>
<evidence type="ECO:0000313" key="3">
    <source>
        <dbReference type="Proteomes" id="UP000634136"/>
    </source>
</evidence>
<reference evidence="2" key="1">
    <citation type="submission" date="2020-09" db="EMBL/GenBank/DDBJ databases">
        <title>Genome-Enabled Discovery of Anthraquinone Biosynthesis in Senna tora.</title>
        <authorList>
            <person name="Kang S.-H."/>
            <person name="Pandey R.P."/>
            <person name="Lee C.-M."/>
            <person name="Sim J.-S."/>
            <person name="Jeong J.-T."/>
            <person name="Choi B.-S."/>
            <person name="Jung M."/>
            <person name="Ginzburg D."/>
            <person name="Zhao K."/>
            <person name="Won S.Y."/>
            <person name="Oh T.-J."/>
            <person name="Yu Y."/>
            <person name="Kim N.-H."/>
            <person name="Lee O.R."/>
            <person name="Lee T.-H."/>
            <person name="Bashyal P."/>
            <person name="Kim T.-S."/>
            <person name="Lee W.-H."/>
            <person name="Kawkins C."/>
            <person name="Kim C.-K."/>
            <person name="Kim J.S."/>
            <person name="Ahn B.O."/>
            <person name="Rhee S.Y."/>
            <person name="Sohng J.K."/>
        </authorList>
    </citation>
    <scope>NUCLEOTIDE SEQUENCE</scope>
    <source>
        <tissue evidence="2">Leaf</tissue>
    </source>
</reference>
<evidence type="ECO:0000256" key="1">
    <source>
        <dbReference type="SAM" id="MobiDB-lite"/>
    </source>
</evidence>
<name>A0A834SQ81_9FABA</name>
<feature type="region of interest" description="Disordered" evidence="1">
    <location>
        <begin position="1"/>
        <end position="35"/>
    </location>
</feature>
<proteinExistence type="predicted"/>
<evidence type="ECO:0000313" key="2">
    <source>
        <dbReference type="EMBL" id="KAF7807416.1"/>
    </source>
</evidence>
<keyword evidence="3" id="KW-1185">Reference proteome</keyword>